<proteinExistence type="predicted"/>
<feature type="non-terminal residue" evidence="1">
    <location>
        <position position="107"/>
    </location>
</feature>
<dbReference type="AlphaFoldDB" id="A0A2H0AZZ5"/>
<organism evidence="1 2">
    <name type="scientific">Candidatus Berkelbacteria bacterium CG23_combo_of_CG06-09_8_20_14_all_41_73</name>
    <dbReference type="NCBI Taxonomy" id="1974519"/>
    <lineage>
        <taxon>Bacteria</taxon>
        <taxon>Candidatus Berkelbacteria</taxon>
    </lineage>
</organism>
<dbReference type="Proteomes" id="UP000230671">
    <property type="component" value="Unassembled WGS sequence"/>
</dbReference>
<dbReference type="EMBL" id="PCSO01000052">
    <property type="protein sequence ID" value="PIP50977.1"/>
    <property type="molecule type" value="Genomic_DNA"/>
</dbReference>
<name>A0A2H0AZZ5_9BACT</name>
<protein>
    <submittedName>
        <fullName evidence="1">Uncharacterized protein</fullName>
    </submittedName>
</protein>
<sequence>MGYEVKLEKKIWAGREGKIDVFARKGNFTVGIEVDHSQIRKKSIDKLNTLKPTLAIFLLKARNINRKATYSRAKLIRVNSLLVHLPNKKIEKIGPRFSEYKEEIPVA</sequence>
<gene>
    <name evidence="1" type="ORF">COX11_01175</name>
</gene>
<reference evidence="1 2" key="1">
    <citation type="submission" date="2017-09" db="EMBL/GenBank/DDBJ databases">
        <title>Depth-based differentiation of microbial function through sediment-hosted aquifers and enrichment of novel symbionts in the deep terrestrial subsurface.</title>
        <authorList>
            <person name="Probst A.J."/>
            <person name="Ladd B."/>
            <person name="Jarett J.K."/>
            <person name="Geller-Mcgrath D.E."/>
            <person name="Sieber C.M."/>
            <person name="Emerson J.B."/>
            <person name="Anantharaman K."/>
            <person name="Thomas B.C."/>
            <person name="Malmstrom R."/>
            <person name="Stieglmeier M."/>
            <person name="Klingl A."/>
            <person name="Woyke T."/>
            <person name="Ryan C.M."/>
            <person name="Banfield J.F."/>
        </authorList>
    </citation>
    <scope>NUCLEOTIDE SEQUENCE [LARGE SCALE GENOMIC DNA]</scope>
    <source>
        <strain evidence="1">CG23_combo_of_CG06-09_8_20_14_all_41_73</strain>
    </source>
</reference>
<evidence type="ECO:0000313" key="2">
    <source>
        <dbReference type="Proteomes" id="UP000230671"/>
    </source>
</evidence>
<evidence type="ECO:0000313" key="1">
    <source>
        <dbReference type="EMBL" id="PIP50977.1"/>
    </source>
</evidence>
<accession>A0A2H0AZZ5</accession>
<comment type="caution">
    <text evidence="1">The sequence shown here is derived from an EMBL/GenBank/DDBJ whole genome shotgun (WGS) entry which is preliminary data.</text>
</comment>